<dbReference type="SMART" id="SM00333">
    <property type="entry name" value="TUDOR"/>
    <property type="match status" value="1"/>
</dbReference>
<keyword evidence="2" id="KW-0472">Membrane</keyword>
<organism evidence="4 5">
    <name type="scientific">Achlya hypogyna</name>
    <name type="common">Oomycete</name>
    <name type="synonym">Protoachlya hypogyna</name>
    <dbReference type="NCBI Taxonomy" id="1202772"/>
    <lineage>
        <taxon>Eukaryota</taxon>
        <taxon>Sar</taxon>
        <taxon>Stramenopiles</taxon>
        <taxon>Oomycota</taxon>
        <taxon>Saprolegniomycetes</taxon>
        <taxon>Saprolegniales</taxon>
        <taxon>Achlyaceae</taxon>
        <taxon>Achlya</taxon>
    </lineage>
</organism>
<sequence length="290" mass="31613">MASQATIKWAATMVLVALGYLVYKYLLKTPTPAAPASSGKKKHKKKSGKKKKAGDSSAAATQSDKEGSAMEKEEPAKEIATAQPTVALSDFLVDDGSDSSDDEDGLSAAQILAQKHFGAAAMGGAHRMAPASKPTFQFEEGQRVLAQYQNQREWFNGTIIKVQRGNLYSVQYDDGEVETKVPLERLRLTNGEAPWSEGDGMDSSSSDSNGTRAEDEWEVVKVPAKVKGQRPPPPVSAEEAATGLTKKQRESRRRKERLREQKELLRSEAQEGGLHARWGGTKNKWIAPSK</sequence>
<feature type="domain" description="Tudor" evidence="3">
    <location>
        <begin position="136"/>
        <end position="194"/>
    </location>
</feature>
<evidence type="ECO:0000313" key="4">
    <source>
        <dbReference type="EMBL" id="OQR87973.1"/>
    </source>
</evidence>
<feature type="region of interest" description="Disordered" evidence="1">
    <location>
        <begin position="190"/>
        <end position="290"/>
    </location>
</feature>
<dbReference type="InterPro" id="IPR002999">
    <property type="entry name" value="Tudor"/>
</dbReference>
<feature type="compositionally biased region" description="Low complexity" evidence="1">
    <location>
        <begin position="196"/>
        <end position="210"/>
    </location>
</feature>
<dbReference type="OrthoDB" id="78237at2759"/>
<dbReference type="EMBL" id="JNBR01001416">
    <property type="protein sequence ID" value="OQR87973.1"/>
    <property type="molecule type" value="Genomic_DNA"/>
</dbReference>
<feature type="transmembrane region" description="Helical" evidence="2">
    <location>
        <begin position="6"/>
        <end position="23"/>
    </location>
</feature>
<feature type="region of interest" description="Disordered" evidence="1">
    <location>
        <begin position="31"/>
        <end position="82"/>
    </location>
</feature>
<evidence type="ECO:0000256" key="2">
    <source>
        <dbReference type="SAM" id="Phobius"/>
    </source>
</evidence>
<evidence type="ECO:0000259" key="3">
    <source>
        <dbReference type="SMART" id="SM00333"/>
    </source>
</evidence>
<dbReference type="Proteomes" id="UP000243579">
    <property type="component" value="Unassembled WGS sequence"/>
</dbReference>
<feature type="compositionally biased region" description="Basic residues" evidence="1">
    <location>
        <begin position="39"/>
        <end position="52"/>
    </location>
</feature>
<keyword evidence="2" id="KW-0812">Transmembrane</keyword>
<dbReference type="CDD" id="cd04508">
    <property type="entry name" value="Tudor_SF"/>
    <property type="match status" value="1"/>
</dbReference>
<feature type="compositionally biased region" description="Basic and acidic residues" evidence="1">
    <location>
        <begin position="63"/>
        <end position="77"/>
    </location>
</feature>
<protein>
    <recommendedName>
        <fullName evidence="3">Tudor domain-containing protein</fullName>
    </recommendedName>
</protein>
<keyword evidence="5" id="KW-1185">Reference proteome</keyword>
<accession>A0A1V9YQX5</accession>
<gene>
    <name evidence="4" type="ORF">ACHHYP_07783</name>
</gene>
<keyword evidence="2" id="KW-1133">Transmembrane helix</keyword>
<dbReference type="Gene3D" id="2.30.30.140">
    <property type="match status" value="1"/>
</dbReference>
<reference evidence="4 5" key="1">
    <citation type="journal article" date="2014" name="Genome Biol. Evol.">
        <title>The secreted proteins of Achlya hypogyna and Thraustotheca clavata identify the ancestral oomycete secretome and reveal gene acquisitions by horizontal gene transfer.</title>
        <authorList>
            <person name="Misner I."/>
            <person name="Blouin N."/>
            <person name="Leonard G."/>
            <person name="Richards T.A."/>
            <person name="Lane C.E."/>
        </authorList>
    </citation>
    <scope>NUCLEOTIDE SEQUENCE [LARGE SCALE GENOMIC DNA]</scope>
    <source>
        <strain evidence="4 5">ATCC 48635</strain>
    </source>
</reference>
<dbReference type="Pfam" id="PF05641">
    <property type="entry name" value="Agenet"/>
    <property type="match status" value="1"/>
</dbReference>
<evidence type="ECO:0000313" key="5">
    <source>
        <dbReference type="Proteomes" id="UP000243579"/>
    </source>
</evidence>
<proteinExistence type="predicted"/>
<comment type="caution">
    <text evidence="4">The sequence shown here is derived from an EMBL/GenBank/DDBJ whole genome shotgun (WGS) entry which is preliminary data.</text>
</comment>
<dbReference type="SUPFAM" id="SSF63748">
    <property type="entry name" value="Tudor/PWWP/MBT"/>
    <property type="match status" value="1"/>
</dbReference>
<evidence type="ECO:0000256" key="1">
    <source>
        <dbReference type="SAM" id="MobiDB-lite"/>
    </source>
</evidence>
<dbReference type="AlphaFoldDB" id="A0A1V9YQX5"/>
<name>A0A1V9YQX5_ACHHY</name>
<dbReference type="InterPro" id="IPR008395">
    <property type="entry name" value="Agenet-like_dom"/>
</dbReference>
<feature type="compositionally biased region" description="Basic and acidic residues" evidence="1">
    <location>
        <begin position="257"/>
        <end position="269"/>
    </location>
</feature>